<organism evidence="2 3">
    <name type="scientific">Papilio machaon</name>
    <name type="common">Old World swallowtail butterfly</name>
    <dbReference type="NCBI Taxonomy" id="76193"/>
    <lineage>
        <taxon>Eukaryota</taxon>
        <taxon>Metazoa</taxon>
        <taxon>Ecdysozoa</taxon>
        <taxon>Arthropoda</taxon>
        <taxon>Hexapoda</taxon>
        <taxon>Insecta</taxon>
        <taxon>Pterygota</taxon>
        <taxon>Neoptera</taxon>
        <taxon>Endopterygota</taxon>
        <taxon>Lepidoptera</taxon>
        <taxon>Glossata</taxon>
        <taxon>Ditrysia</taxon>
        <taxon>Papilionoidea</taxon>
        <taxon>Papilionidae</taxon>
        <taxon>Papilioninae</taxon>
        <taxon>Papilio</taxon>
    </lineage>
</organism>
<dbReference type="EMBL" id="KQ460297">
    <property type="protein sequence ID" value="KPJ16189.1"/>
    <property type="molecule type" value="Genomic_DNA"/>
</dbReference>
<dbReference type="InParanoid" id="A0A194RFF4"/>
<dbReference type="Proteomes" id="UP000053240">
    <property type="component" value="Unassembled WGS sequence"/>
</dbReference>
<feature type="compositionally biased region" description="Pro residues" evidence="1">
    <location>
        <begin position="246"/>
        <end position="256"/>
    </location>
</feature>
<evidence type="ECO:0000256" key="1">
    <source>
        <dbReference type="SAM" id="MobiDB-lite"/>
    </source>
</evidence>
<proteinExistence type="predicted"/>
<feature type="region of interest" description="Disordered" evidence="1">
    <location>
        <begin position="241"/>
        <end position="322"/>
    </location>
</feature>
<name>A0A194RFF4_PAPMA</name>
<evidence type="ECO:0000313" key="3">
    <source>
        <dbReference type="Proteomes" id="UP000053240"/>
    </source>
</evidence>
<sequence length="322" mass="36621">MHNLKNDEFRSPSIVKDDCVANFEPSTIKKLLGESFTRQLDSVTTFKAKKFNKTHDSVDPFDDLDSPQKAVETMEKSFNDMNLSKTNECDLKSKLALEESNIKKPLTEEIFIVAKASDSVVIEKETKVDNTLEAFENIYKDISQPRATDFDLLVAQEESSCNKEEVTSNTREVTQEATKAKYNLRKKLTDDSDKTNEIVTRAKRNLRLRRHKKQMEEAAEQEEGDKLKDIINLQLQFSDVTLGKPAPEPPARPASPEPKGEENLPPLSIQSCPSKSVTRSRRKLFTPRAEPLEDESGLCGDSGERLRVPRPSYHRPRARRKL</sequence>
<feature type="compositionally biased region" description="Polar residues" evidence="1">
    <location>
        <begin position="268"/>
        <end position="277"/>
    </location>
</feature>
<gene>
    <name evidence="2" type="ORF">RR48_08194</name>
</gene>
<protein>
    <submittedName>
        <fullName evidence="2">Uncharacterized protein</fullName>
    </submittedName>
</protein>
<feature type="compositionally biased region" description="Basic residues" evidence="1">
    <location>
        <begin position="312"/>
        <end position="322"/>
    </location>
</feature>
<evidence type="ECO:0000313" key="2">
    <source>
        <dbReference type="EMBL" id="KPJ16189.1"/>
    </source>
</evidence>
<reference evidence="2 3" key="1">
    <citation type="journal article" date="2015" name="Nat. Commun.">
        <title>Outbred genome sequencing and CRISPR/Cas9 gene editing in butterflies.</title>
        <authorList>
            <person name="Li X."/>
            <person name="Fan D."/>
            <person name="Zhang W."/>
            <person name="Liu G."/>
            <person name="Zhang L."/>
            <person name="Zhao L."/>
            <person name="Fang X."/>
            <person name="Chen L."/>
            <person name="Dong Y."/>
            <person name="Chen Y."/>
            <person name="Ding Y."/>
            <person name="Zhao R."/>
            <person name="Feng M."/>
            <person name="Zhu Y."/>
            <person name="Feng Y."/>
            <person name="Jiang X."/>
            <person name="Zhu D."/>
            <person name="Xiang H."/>
            <person name="Feng X."/>
            <person name="Li S."/>
            <person name="Wang J."/>
            <person name="Zhang G."/>
            <person name="Kronforst M.R."/>
            <person name="Wang W."/>
        </authorList>
    </citation>
    <scope>NUCLEOTIDE SEQUENCE [LARGE SCALE GENOMIC DNA]</scope>
    <source>
        <strain evidence="2">Ya'a_city_454_Pm</strain>
        <tissue evidence="2">Whole body</tissue>
    </source>
</reference>
<keyword evidence="3" id="KW-1185">Reference proteome</keyword>
<dbReference type="AlphaFoldDB" id="A0A194RFF4"/>
<accession>A0A194RFF4</accession>